<evidence type="ECO:0000313" key="3">
    <source>
        <dbReference type="EMBL" id="PIZ66512.1"/>
    </source>
</evidence>
<dbReference type="Pfam" id="PF10531">
    <property type="entry name" value="SLBB"/>
    <property type="match status" value="1"/>
</dbReference>
<organism evidence="3 4">
    <name type="scientific">Candidatus Roizmanbacteria bacterium CG_4_10_14_0_2_um_filter_36_9</name>
    <dbReference type="NCBI Taxonomy" id="1974823"/>
    <lineage>
        <taxon>Bacteria</taxon>
        <taxon>Candidatus Roizmaniibacteriota</taxon>
    </lineage>
</organism>
<dbReference type="GO" id="GO:0015628">
    <property type="term" value="P:protein secretion by the type II secretion system"/>
    <property type="evidence" value="ECO:0007669"/>
    <property type="project" value="TreeGrafter"/>
</dbReference>
<dbReference type="PANTHER" id="PTHR21180:SF32">
    <property type="entry name" value="ENDONUCLEASE_EXONUCLEASE_PHOSPHATASE FAMILY DOMAIN-CONTAINING PROTEIN 1"/>
    <property type="match status" value="1"/>
</dbReference>
<gene>
    <name evidence="3" type="ORF">COY14_00210</name>
</gene>
<evidence type="ECO:0000259" key="2">
    <source>
        <dbReference type="Pfam" id="PF10531"/>
    </source>
</evidence>
<keyword evidence="1" id="KW-0472">Membrane</keyword>
<evidence type="ECO:0000256" key="1">
    <source>
        <dbReference type="SAM" id="Phobius"/>
    </source>
</evidence>
<dbReference type="Gene3D" id="1.10.150.320">
    <property type="entry name" value="Photosystem II 12 kDa extrinsic protein"/>
    <property type="match status" value="1"/>
</dbReference>
<dbReference type="InterPro" id="IPR051675">
    <property type="entry name" value="Endo/Exo/Phosphatase_dom_1"/>
</dbReference>
<dbReference type="Gene3D" id="3.10.560.10">
    <property type="entry name" value="Outer membrane lipoprotein wza domain like"/>
    <property type="match status" value="1"/>
</dbReference>
<feature type="transmembrane region" description="Helical" evidence="1">
    <location>
        <begin position="18"/>
        <end position="37"/>
    </location>
</feature>
<evidence type="ECO:0000313" key="4">
    <source>
        <dbReference type="Proteomes" id="UP000230027"/>
    </source>
</evidence>
<protein>
    <recommendedName>
        <fullName evidence="2">Soluble ligand binding domain-containing protein</fullName>
    </recommendedName>
</protein>
<sequence>MEYIQKFIEPYLPSIKKYIIEIILIFLAVIITIISLISSKVDPKASTAPATTDVAGAATGPTTTLLDNKKLDPGKIAVEVSGAVMFPDVYEVTPGARLKDILEKAGGLSNLADDLYVARNYNLAKFVGDQEKIYIPYTWDIIDGTFVEQTRILEYLNPLYSQQLSNSTIKQSSNLKLSINTASSMELETLTGIGPVTAQKIIENRPYVGIDELISKKVMNQSTFTNIKNNIEL</sequence>
<dbReference type="AlphaFoldDB" id="A0A2M7U614"/>
<dbReference type="PANTHER" id="PTHR21180">
    <property type="entry name" value="ENDONUCLEASE/EXONUCLEASE/PHOSPHATASE FAMILY DOMAIN-CONTAINING PROTEIN 1"/>
    <property type="match status" value="1"/>
</dbReference>
<reference evidence="4" key="1">
    <citation type="submission" date="2017-09" db="EMBL/GenBank/DDBJ databases">
        <title>Depth-based differentiation of microbial function through sediment-hosted aquifers and enrichment of novel symbionts in the deep terrestrial subsurface.</title>
        <authorList>
            <person name="Probst A.J."/>
            <person name="Ladd B."/>
            <person name="Jarett J.K."/>
            <person name="Geller-Mcgrath D.E."/>
            <person name="Sieber C.M.K."/>
            <person name="Emerson J.B."/>
            <person name="Anantharaman K."/>
            <person name="Thomas B.C."/>
            <person name="Malmstrom R."/>
            <person name="Stieglmeier M."/>
            <person name="Klingl A."/>
            <person name="Woyke T."/>
            <person name="Ryan C.M."/>
            <person name="Banfield J.F."/>
        </authorList>
    </citation>
    <scope>NUCLEOTIDE SEQUENCE [LARGE SCALE GENOMIC DNA]</scope>
</reference>
<dbReference type="EMBL" id="PFOD01000006">
    <property type="protein sequence ID" value="PIZ66512.1"/>
    <property type="molecule type" value="Genomic_DNA"/>
</dbReference>
<dbReference type="Proteomes" id="UP000230027">
    <property type="component" value="Unassembled WGS sequence"/>
</dbReference>
<dbReference type="InterPro" id="IPR019554">
    <property type="entry name" value="Soluble_ligand-bd"/>
</dbReference>
<keyword evidence="1" id="KW-1133">Transmembrane helix</keyword>
<proteinExistence type="predicted"/>
<name>A0A2M7U614_9BACT</name>
<comment type="caution">
    <text evidence="3">The sequence shown here is derived from an EMBL/GenBank/DDBJ whole genome shotgun (WGS) entry which is preliminary data.</text>
</comment>
<accession>A0A2M7U614</accession>
<feature type="domain" description="Soluble ligand binding" evidence="2">
    <location>
        <begin position="78"/>
        <end position="119"/>
    </location>
</feature>
<dbReference type="SUPFAM" id="SSF81585">
    <property type="entry name" value="PsbU/PolX domain-like"/>
    <property type="match status" value="1"/>
</dbReference>
<keyword evidence="1" id="KW-0812">Transmembrane</keyword>
<dbReference type="GO" id="GO:0015627">
    <property type="term" value="C:type II protein secretion system complex"/>
    <property type="evidence" value="ECO:0007669"/>
    <property type="project" value="TreeGrafter"/>
</dbReference>
<dbReference type="Pfam" id="PF12836">
    <property type="entry name" value="HHH_3"/>
    <property type="match status" value="1"/>
</dbReference>